<protein>
    <submittedName>
        <fullName evidence="1">Uncharacterized protein</fullName>
    </submittedName>
</protein>
<keyword evidence="2" id="KW-1185">Reference proteome</keyword>
<reference evidence="1 2" key="1">
    <citation type="journal article" date="2019" name="Sci. Rep.">
        <title>Orb-weaving spider Araneus ventricosus genome elucidates the spidroin gene catalogue.</title>
        <authorList>
            <person name="Kono N."/>
            <person name="Nakamura H."/>
            <person name="Ohtoshi R."/>
            <person name="Moran D.A.P."/>
            <person name="Shinohara A."/>
            <person name="Yoshida Y."/>
            <person name="Fujiwara M."/>
            <person name="Mori M."/>
            <person name="Tomita M."/>
            <person name="Arakawa K."/>
        </authorList>
    </citation>
    <scope>NUCLEOTIDE SEQUENCE [LARGE SCALE GENOMIC DNA]</scope>
</reference>
<gene>
    <name evidence="1" type="ORF">AVEN_256116_1</name>
</gene>
<evidence type="ECO:0000313" key="1">
    <source>
        <dbReference type="EMBL" id="GBM12034.1"/>
    </source>
</evidence>
<accession>A0A4Y2D7V6</accession>
<comment type="caution">
    <text evidence="1">The sequence shown here is derived from an EMBL/GenBank/DDBJ whole genome shotgun (WGS) entry which is preliminary data.</text>
</comment>
<dbReference type="EMBL" id="BGPR01000307">
    <property type="protein sequence ID" value="GBM12034.1"/>
    <property type="molecule type" value="Genomic_DNA"/>
</dbReference>
<organism evidence="1 2">
    <name type="scientific">Araneus ventricosus</name>
    <name type="common">Orbweaver spider</name>
    <name type="synonym">Epeira ventricosa</name>
    <dbReference type="NCBI Taxonomy" id="182803"/>
    <lineage>
        <taxon>Eukaryota</taxon>
        <taxon>Metazoa</taxon>
        <taxon>Ecdysozoa</taxon>
        <taxon>Arthropoda</taxon>
        <taxon>Chelicerata</taxon>
        <taxon>Arachnida</taxon>
        <taxon>Araneae</taxon>
        <taxon>Araneomorphae</taxon>
        <taxon>Entelegynae</taxon>
        <taxon>Araneoidea</taxon>
        <taxon>Araneidae</taxon>
        <taxon>Araneus</taxon>
    </lineage>
</organism>
<sequence>MNEIHRAHHLGHLQHLAVITPPIRLRTNYIVLPLTASKASLAEISVRENGNNSVADVINTALSPINRRVIFMLQAFSETPFKNRPFLGGYDMNWTLPAWVAIYTTTPPIAVTFP</sequence>
<dbReference type="Proteomes" id="UP000499080">
    <property type="component" value="Unassembled WGS sequence"/>
</dbReference>
<proteinExistence type="predicted"/>
<dbReference type="AlphaFoldDB" id="A0A4Y2D7V6"/>
<name>A0A4Y2D7V6_ARAVE</name>
<evidence type="ECO:0000313" key="2">
    <source>
        <dbReference type="Proteomes" id="UP000499080"/>
    </source>
</evidence>